<keyword evidence="1" id="KW-0479">Metal-binding</keyword>
<dbReference type="Gene3D" id="2.60.120.620">
    <property type="entry name" value="q2cbj1_9rhob like domain"/>
    <property type="match status" value="1"/>
</dbReference>
<evidence type="ECO:0000256" key="1">
    <source>
        <dbReference type="RuleBase" id="RU003682"/>
    </source>
</evidence>
<organism evidence="3 4">
    <name type="scientific">Porites lobata</name>
    <dbReference type="NCBI Taxonomy" id="104759"/>
    <lineage>
        <taxon>Eukaryota</taxon>
        <taxon>Metazoa</taxon>
        <taxon>Cnidaria</taxon>
        <taxon>Anthozoa</taxon>
        <taxon>Hexacorallia</taxon>
        <taxon>Scleractinia</taxon>
        <taxon>Fungiina</taxon>
        <taxon>Poritidae</taxon>
        <taxon>Porites</taxon>
    </lineage>
</organism>
<reference evidence="3 4" key="1">
    <citation type="submission" date="2022-05" db="EMBL/GenBank/DDBJ databases">
        <authorList>
            <consortium name="Genoscope - CEA"/>
            <person name="William W."/>
        </authorList>
    </citation>
    <scope>NUCLEOTIDE SEQUENCE [LARGE SCALE GENOMIC DNA]</scope>
</reference>
<feature type="domain" description="Fe2OG dioxygenase" evidence="2">
    <location>
        <begin position="150"/>
        <end position="248"/>
    </location>
</feature>
<name>A0ABN8MX01_9CNID</name>
<dbReference type="PROSITE" id="PS51471">
    <property type="entry name" value="FE2OG_OXY"/>
    <property type="match status" value="1"/>
</dbReference>
<gene>
    <name evidence="3" type="ORF">PLOB_00016125</name>
</gene>
<evidence type="ECO:0000313" key="3">
    <source>
        <dbReference type="EMBL" id="CAH3033864.1"/>
    </source>
</evidence>
<protein>
    <recommendedName>
        <fullName evidence="2">Fe2OG dioxygenase domain-containing protein</fullName>
    </recommendedName>
</protein>
<dbReference type="PANTHER" id="PTHR33099:SF7">
    <property type="entry name" value="MYND-TYPE DOMAIN-CONTAINING PROTEIN"/>
    <property type="match status" value="1"/>
</dbReference>
<evidence type="ECO:0000259" key="2">
    <source>
        <dbReference type="PROSITE" id="PS51471"/>
    </source>
</evidence>
<evidence type="ECO:0000313" key="4">
    <source>
        <dbReference type="Proteomes" id="UP001159405"/>
    </source>
</evidence>
<proteinExistence type="inferred from homology"/>
<accession>A0ABN8MX01</accession>
<dbReference type="Pfam" id="PF13640">
    <property type="entry name" value="2OG-FeII_Oxy_3"/>
    <property type="match status" value="1"/>
</dbReference>
<keyword evidence="4" id="KW-1185">Reference proteome</keyword>
<comment type="caution">
    <text evidence="3">The sequence shown here is derived from an EMBL/GenBank/DDBJ whole genome shotgun (WGS) entry which is preliminary data.</text>
</comment>
<dbReference type="EMBL" id="CALNXK010000002">
    <property type="protein sequence ID" value="CAH3033864.1"/>
    <property type="molecule type" value="Genomic_DNA"/>
</dbReference>
<keyword evidence="1" id="KW-0408">Iron</keyword>
<dbReference type="Proteomes" id="UP001159405">
    <property type="component" value="Unassembled WGS sequence"/>
</dbReference>
<dbReference type="PANTHER" id="PTHR33099">
    <property type="entry name" value="FE2OG DIOXYGENASE DOMAIN-CONTAINING PROTEIN"/>
    <property type="match status" value="1"/>
</dbReference>
<keyword evidence="1" id="KW-0560">Oxidoreductase</keyword>
<dbReference type="InterPro" id="IPR044862">
    <property type="entry name" value="Pro_4_hyd_alph_FE2OG_OXY"/>
</dbReference>
<comment type="similarity">
    <text evidence="1">Belongs to the iron/ascorbate-dependent oxidoreductase family.</text>
</comment>
<dbReference type="InterPro" id="IPR005123">
    <property type="entry name" value="Oxoglu/Fe-dep_dioxygenase_dom"/>
</dbReference>
<sequence>MAAYWWGPEYDSDEDEEEVEDCFLKEEFQRLTDLIQGNTCPGDFSCSGVCPVVPDIHFKDSETFLDPSFTKGKQNDSSRTGISIQDLIGLCSQAPFGRDEKTVVDKTVRSCWQLDPEKFTICNTPTWNKAFEELKAAASGVLAPGLKPHKVELRLYKLLVYEKGSFFLPHRDTQKTENHFGTVVLSMPVKHKGGELFVRHNGQERCYNLDPGRLTAKCQWAAFYTDVEHEIKEITSGHRVTLIYHLCSAKKSKLVAPVSGVDSHPIIQSLKKVQEFLAKNDDKEYHRFYNAGYLMEHKYTPKSLQPKNLKGKDAFVYQLLSEAKFEVKLSAIDVRVDGCGNDDDGDDDLCDIDLDLMDEIGGGVHFSELDLATAIEKGASWSKTPSRPMDYVHWLVNDIRKYAHSLKKVDSQIRGTGNEGSDWHTTYMTSALVVQLCKDPKIGTKRKFSLEHTHRPYPYCGP</sequence>